<sequence>MKKSRRALETDTAGFVMKLRRLRGQGLGRSSPKAYLPPGAVSCTASMSHPISSTEFVATLKFTPKHLKHLGGRFTESLLATRCACVVSPKAYPSPGAVSCTASMFHSISSTEFVVTPDLSPNSFDVPERSANGASPNPDEPRRSFL</sequence>
<evidence type="ECO:0000313" key="3">
    <source>
        <dbReference type="Proteomes" id="UP000324383"/>
    </source>
</evidence>
<evidence type="ECO:0000313" key="2">
    <source>
        <dbReference type="EMBL" id="TYK32448.1"/>
    </source>
</evidence>
<reference evidence="2 3" key="1">
    <citation type="submission" date="2019-07" db="EMBL/GenBank/DDBJ databases">
        <title>Draft Genome Sequences of Bacteroides pyogenes Strains Isolated from the Uterus Holstein Dairy Cows with Metritis.</title>
        <authorList>
            <person name="Cunha F."/>
            <person name="Galvao K.N."/>
            <person name="Jeon S.J."/>
            <person name="Jeong K.C."/>
        </authorList>
    </citation>
    <scope>NUCLEOTIDE SEQUENCE [LARGE SCALE GENOMIC DNA]</scope>
    <source>
        <strain evidence="2 3">KG-31</strain>
    </source>
</reference>
<feature type="region of interest" description="Disordered" evidence="1">
    <location>
        <begin position="122"/>
        <end position="146"/>
    </location>
</feature>
<dbReference type="EMBL" id="VKLW01000030">
    <property type="protein sequence ID" value="TYK32448.1"/>
    <property type="molecule type" value="Genomic_DNA"/>
</dbReference>
<gene>
    <name evidence="2" type="ORF">FNJ60_12030</name>
</gene>
<comment type="caution">
    <text evidence="2">The sequence shown here is derived from an EMBL/GenBank/DDBJ whole genome shotgun (WGS) entry which is preliminary data.</text>
</comment>
<dbReference type="AlphaFoldDB" id="A0A5D3E9F0"/>
<protein>
    <submittedName>
        <fullName evidence="2">Uncharacterized protein</fullName>
    </submittedName>
</protein>
<dbReference type="RefSeq" id="WP_148730741.1">
    <property type="nucleotide sequence ID" value="NZ_CAMBON010000024.1"/>
</dbReference>
<proteinExistence type="predicted"/>
<organism evidence="2 3">
    <name type="scientific">Bacteroides pyogenes</name>
    <dbReference type="NCBI Taxonomy" id="310300"/>
    <lineage>
        <taxon>Bacteria</taxon>
        <taxon>Pseudomonadati</taxon>
        <taxon>Bacteroidota</taxon>
        <taxon>Bacteroidia</taxon>
        <taxon>Bacteroidales</taxon>
        <taxon>Bacteroidaceae</taxon>
        <taxon>Bacteroides</taxon>
    </lineage>
</organism>
<accession>A0A5D3E9F0</accession>
<keyword evidence="3" id="KW-1185">Reference proteome</keyword>
<name>A0A5D3E9F0_9BACE</name>
<evidence type="ECO:0000256" key="1">
    <source>
        <dbReference type="SAM" id="MobiDB-lite"/>
    </source>
</evidence>
<dbReference type="Proteomes" id="UP000324383">
    <property type="component" value="Unassembled WGS sequence"/>
</dbReference>